<comment type="similarity">
    <text evidence="2 8 9">Belongs to the dihydrofolate reductase family.</text>
</comment>
<keyword evidence="6 8" id="KW-0560">Oxidoreductase</keyword>
<evidence type="ECO:0000259" key="10">
    <source>
        <dbReference type="PROSITE" id="PS51330"/>
    </source>
</evidence>
<feature type="domain" description="DHFR" evidence="10">
    <location>
        <begin position="14"/>
        <end position="174"/>
    </location>
</feature>
<comment type="caution">
    <text evidence="11">The sequence shown here is derived from an EMBL/GenBank/DDBJ whole genome shotgun (WGS) entry which is preliminary data.</text>
</comment>
<dbReference type="GO" id="GO:0006730">
    <property type="term" value="P:one-carbon metabolic process"/>
    <property type="evidence" value="ECO:0007669"/>
    <property type="project" value="UniProtKB-KW"/>
</dbReference>
<dbReference type="PANTHER" id="PTHR48069:SF3">
    <property type="entry name" value="DIHYDROFOLATE REDUCTASE"/>
    <property type="match status" value="1"/>
</dbReference>
<dbReference type="AlphaFoldDB" id="A0A704DGB0"/>
<reference evidence="11" key="1">
    <citation type="journal article" date="2018" name="Genome Biol.">
        <title>SKESA: strategic k-mer extension for scrupulous assemblies.</title>
        <authorList>
            <person name="Souvorov A."/>
            <person name="Agarwala R."/>
            <person name="Lipman D.J."/>
        </authorList>
    </citation>
    <scope>NUCLEOTIDE SEQUENCE</scope>
    <source>
        <strain evidence="11">Salmonella enterica</strain>
    </source>
</reference>
<evidence type="ECO:0000256" key="4">
    <source>
        <dbReference type="ARBA" id="ARBA00022563"/>
    </source>
</evidence>
<dbReference type="GO" id="GO:0046452">
    <property type="term" value="P:dihydrofolate metabolic process"/>
    <property type="evidence" value="ECO:0007669"/>
    <property type="project" value="TreeGrafter"/>
</dbReference>
<organism evidence="11">
    <name type="scientific">Salmonella infantis</name>
    <dbReference type="NCBI Taxonomy" id="595"/>
    <lineage>
        <taxon>Bacteria</taxon>
        <taxon>Pseudomonadati</taxon>
        <taxon>Pseudomonadota</taxon>
        <taxon>Gammaproteobacteria</taxon>
        <taxon>Enterobacterales</taxon>
        <taxon>Enterobacteriaceae</taxon>
        <taxon>Salmonella</taxon>
    </lineage>
</organism>
<comment type="function">
    <text evidence="7 8">Key enzyme in folate metabolism. Catalyzes an essential reaction for de novo glycine and purine synthesis, and for DNA precursor synthesis.</text>
</comment>
<dbReference type="GO" id="GO:0046654">
    <property type="term" value="P:tetrahydrofolate biosynthetic process"/>
    <property type="evidence" value="ECO:0007669"/>
    <property type="project" value="UniProtKB-UniPathway"/>
</dbReference>
<evidence type="ECO:0000256" key="9">
    <source>
        <dbReference type="RuleBase" id="RU004474"/>
    </source>
</evidence>
<dbReference type="Gene3D" id="3.40.430.10">
    <property type="entry name" value="Dihydrofolate Reductase, subunit A"/>
    <property type="match status" value="1"/>
</dbReference>
<keyword evidence="4 8" id="KW-0554">One-carbon metabolism</keyword>
<protein>
    <recommendedName>
        <fullName evidence="3 8">Dihydrofolate reductase</fullName>
        <ecNumber evidence="3 8">1.5.1.3</ecNumber>
    </recommendedName>
</protein>
<dbReference type="PROSITE" id="PS51330">
    <property type="entry name" value="DHFR_2"/>
    <property type="match status" value="1"/>
</dbReference>
<dbReference type="EMBL" id="DAAMQU010000091">
    <property type="protein sequence ID" value="HAC7803129.1"/>
    <property type="molecule type" value="Genomic_DNA"/>
</dbReference>
<evidence type="ECO:0000256" key="5">
    <source>
        <dbReference type="ARBA" id="ARBA00022857"/>
    </source>
</evidence>
<accession>A0A704DGB0</accession>
<dbReference type="InterPro" id="IPR017925">
    <property type="entry name" value="DHFR_CS"/>
</dbReference>
<evidence type="ECO:0000256" key="7">
    <source>
        <dbReference type="ARBA" id="ARBA00025067"/>
    </source>
</evidence>
<dbReference type="CDD" id="cd00209">
    <property type="entry name" value="DHFR"/>
    <property type="match status" value="1"/>
</dbReference>
<dbReference type="InterPro" id="IPR012259">
    <property type="entry name" value="DHFR"/>
</dbReference>
<evidence type="ECO:0000256" key="2">
    <source>
        <dbReference type="ARBA" id="ARBA00009539"/>
    </source>
</evidence>
<dbReference type="UniPathway" id="UPA00077">
    <property type="reaction ID" value="UER00158"/>
</dbReference>
<name>A0A704DGB0_SALIN</name>
<sequence length="176" mass="19846">MLNNPLMVRERVMNITLIAAMERSNGIGMAGKLPWRLKGDLAHFKAYTLGKLIVMGTNTLKPFKKPLPGRRTVLLTRSNELMSKFGNTVEYASSVEQVLALAQGEDELVIAGGAQVYETFMPYATRLIITYVHADVRSDSFFPTISSQWELLDNQAFSKDEDNEYAFNICRYELAK</sequence>
<evidence type="ECO:0000256" key="1">
    <source>
        <dbReference type="ARBA" id="ARBA00004903"/>
    </source>
</evidence>
<dbReference type="PANTHER" id="PTHR48069">
    <property type="entry name" value="DIHYDROFOLATE REDUCTASE"/>
    <property type="match status" value="1"/>
</dbReference>
<evidence type="ECO:0000313" key="11">
    <source>
        <dbReference type="EMBL" id="HAC7803129.1"/>
    </source>
</evidence>
<gene>
    <name evidence="11" type="ORF">G0E47_24770</name>
</gene>
<reference evidence="11" key="2">
    <citation type="submission" date="2018-07" db="EMBL/GenBank/DDBJ databases">
        <authorList>
            <consortium name="NCBI Pathogen Detection Project"/>
        </authorList>
    </citation>
    <scope>NUCLEOTIDE SEQUENCE</scope>
    <source>
        <strain evidence="11">Salmonella enterica</strain>
    </source>
</reference>
<dbReference type="GO" id="GO:0050661">
    <property type="term" value="F:NADP binding"/>
    <property type="evidence" value="ECO:0007669"/>
    <property type="project" value="InterPro"/>
</dbReference>
<dbReference type="EC" id="1.5.1.3" evidence="3 8"/>
<dbReference type="GO" id="GO:0046655">
    <property type="term" value="P:folic acid metabolic process"/>
    <property type="evidence" value="ECO:0007669"/>
    <property type="project" value="TreeGrafter"/>
</dbReference>
<keyword evidence="5 8" id="KW-0521">NADP</keyword>
<dbReference type="PRINTS" id="PR00070">
    <property type="entry name" value="DHFR"/>
</dbReference>
<dbReference type="Pfam" id="PF00186">
    <property type="entry name" value="DHFR_1"/>
    <property type="match status" value="1"/>
</dbReference>
<evidence type="ECO:0000256" key="3">
    <source>
        <dbReference type="ARBA" id="ARBA00012856"/>
    </source>
</evidence>
<dbReference type="PROSITE" id="PS00075">
    <property type="entry name" value="DHFR_1"/>
    <property type="match status" value="1"/>
</dbReference>
<dbReference type="GO" id="GO:0005829">
    <property type="term" value="C:cytosol"/>
    <property type="evidence" value="ECO:0007669"/>
    <property type="project" value="TreeGrafter"/>
</dbReference>
<dbReference type="PIRSF" id="PIRSF000194">
    <property type="entry name" value="DHFR"/>
    <property type="match status" value="1"/>
</dbReference>
<proteinExistence type="inferred from homology"/>
<evidence type="ECO:0000256" key="8">
    <source>
        <dbReference type="PIRNR" id="PIRNR000194"/>
    </source>
</evidence>
<dbReference type="SUPFAM" id="SSF53597">
    <property type="entry name" value="Dihydrofolate reductase-like"/>
    <property type="match status" value="1"/>
</dbReference>
<evidence type="ECO:0000256" key="6">
    <source>
        <dbReference type="ARBA" id="ARBA00023002"/>
    </source>
</evidence>
<dbReference type="InterPro" id="IPR001796">
    <property type="entry name" value="DHFR_dom"/>
</dbReference>
<dbReference type="GO" id="GO:0004146">
    <property type="term" value="F:dihydrofolate reductase activity"/>
    <property type="evidence" value="ECO:0007669"/>
    <property type="project" value="UniProtKB-EC"/>
</dbReference>
<dbReference type="InterPro" id="IPR024072">
    <property type="entry name" value="DHFR-like_dom_sf"/>
</dbReference>
<comment type="catalytic activity">
    <reaction evidence="8">
        <text>(6S)-5,6,7,8-tetrahydrofolate + NADP(+) = 7,8-dihydrofolate + NADPH + H(+)</text>
        <dbReference type="Rhea" id="RHEA:15009"/>
        <dbReference type="ChEBI" id="CHEBI:15378"/>
        <dbReference type="ChEBI" id="CHEBI:57451"/>
        <dbReference type="ChEBI" id="CHEBI:57453"/>
        <dbReference type="ChEBI" id="CHEBI:57783"/>
        <dbReference type="ChEBI" id="CHEBI:58349"/>
        <dbReference type="EC" id="1.5.1.3"/>
    </reaction>
</comment>
<comment type="pathway">
    <text evidence="1 8">Cofactor biosynthesis; tetrahydrofolate biosynthesis; 5,6,7,8-tetrahydrofolate from 7,8-dihydrofolate: step 1/1.</text>
</comment>